<feature type="compositionally biased region" description="Basic and acidic residues" evidence="8">
    <location>
        <begin position="684"/>
        <end position="694"/>
    </location>
</feature>
<evidence type="ECO:0000256" key="8">
    <source>
        <dbReference type="SAM" id="MobiDB-lite"/>
    </source>
</evidence>
<dbReference type="SUPFAM" id="SSF52113">
    <property type="entry name" value="BRCT domain"/>
    <property type="match status" value="1"/>
</dbReference>
<name>A0ABR1KPH5_9PEZI</name>
<evidence type="ECO:0000313" key="11">
    <source>
        <dbReference type="Proteomes" id="UP001363622"/>
    </source>
</evidence>
<proteinExistence type="inferred from homology"/>
<dbReference type="InterPro" id="IPR008984">
    <property type="entry name" value="SMAD_FHA_dom_sf"/>
</dbReference>
<evidence type="ECO:0000256" key="4">
    <source>
        <dbReference type="ARBA" id="ARBA00022763"/>
    </source>
</evidence>
<feature type="compositionally biased region" description="Polar residues" evidence="8">
    <location>
        <begin position="730"/>
        <end position="747"/>
    </location>
</feature>
<keyword evidence="5" id="KW-0234">DNA repair</keyword>
<dbReference type="InterPro" id="IPR000253">
    <property type="entry name" value="FHA_dom"/>
</dbReference>
<dbReference type="EMBL" id="JBBPHU010000004">
    <property type="protein sequence ID" value="KAK7518814.1"/>
    <property type="molecule type" value="Genomic_DNA"/>
</dbReference>
<feature type="domain" description="FHA" evidence="9">
    <location>
        <begin position="24"/>
        <end position="90"/>
    </location>
</feature>
<feature type="compositionally biased region" description="Pro residues" evidence="8">
    <location>
        <begin position="397"/>
        <end position="409"/>
    </location>
</feature>
<feature type="compositionally biased region" description="Polar residues" evidence="8">
    <location>
        <begin position="469"/>
        <end position="478"/>
    </location>
</feature>
<dbReference type="Pfam" id="PF00498">
    <property type="entry name" value="FHA"/>
    <property type="match status" value="1"/>
</dbReference>
<accession>A0ABR1KPH5</accession>
<feature type="compositionally biased region" description="Polar residues" evidence="8">
    <location>
        <begin position="788"/>
        <end position="828"/>
    </location>
</feature>
<evidence type="ECO:0000256" key="6">
    <source>
        <dbReference type="ARBA" id="ARBA00023242"/>
    </source>
</evidence>
<evidence type="ECO:0000256" key="1">
    <source>
        <dbReference type="ARBA" id="ARBA00004123"/>
    </source>
</evidence>
<dbReference type="Gene3D" id="2.60.200.20">
    <property type="match status" value="1"/>
</dbReference>
<keyword evidence="4" id="KW-0227">DNA damage</keyword>
<evidence type="ECO:0000256" key="3">
    <source>
        <dbReference type="ARBA" id="ARBA00022454"/>
    </source>
</evidence>
<feature type="region of interest" description="Disordered" evidence="8">
    <location>
        <begin position="373"/>
        <end position="560"/>
    </location>
</feature>
<evidence type="ECO:0000313" key="10">
    <source>
        <dbReference type="EMBL" id="KAK7518814.1"/>
    </source>
</evidence>
<reference evidence="10 11" key="1">
    <citation type="submission" date="2024-04" db="EMBL/GenBank/DDBJ databases">
        <title>Phyllosticta paracitricarpa is synonymous to the EU quarantine fungus P. citricarpa based on phylogenomic analyses.</title>
        <authorList>
            <consortium name="Lawrence Berkeley National Laboratory"/>
            <person name="Van Ingen-Buijs V.A."/>
            <person name="Van Westerhoven A.C."/>
            <person name="Haridas S."/>
            <person name="Skiadas P."/>
            <person name="Martin F."/>
            <person name="Groenewald J.Z."/>
            <person name="Crous P.W."/>
            <person name="Seidl M.F."/>
        </authorList>
    </citation>
    <scope>NUCLEOTIDE SEQUENCE [LARGE SCALE GENOMIC DNA]</scope>
    <source>
        <strain evidence="10 11">CBS 123371</strain>
    </source>
</reference>
<dbReference type="InterPro" id="IPR032429">
    <property type="entry name" value="Nibrin_BRCT2"/>
</dbReference>
<keyword evidence="3" id="KW-0158">Chromosome</keyword>
<dbReference type="InterPro" id="IPR036420">
    <property type="entry name" value="BRCT_dom_sf"/>
</dbReference>
<comment type="subcellular location">
    <subcellularLocation>
        <location evidence="2">Chromosome</location>
    </subcellularLocation>
    <subcellularLocation>
        <location evidence="1">Nucleus</location>
    </subcellularLocation>
</comment>
<dbReference type="Gene3D" id="3.40.50.10190">
    <property type="entry name" value="BRCT domain"/>
    <property type="match status" value="1"/>
</dbReference>
<dbReference type="PANTHER" id="PTHR12162:SF0">
    <property type="entry name" value="NIBRIN"/>
    <property type="match status" value="1"/>
</dbReference>
<dbReference type="InterPro" id="IPR040227">
    <property type="entry name" value="Nibrin-rel"/>
</dbReference>
<gene>
    <name evidence="10" type="ORF">IWZ03DRAFT_157514</name>
</gene>
<evidence type="ECO:0000256" key="5">
    <source>
        <dbReference type="ARBA" id="ARBA00023204"/>
    </source>
</evidence>
<feature type="compositionally biased region" description="Acidic residues" evidence="8">
    <location>
        <begin position="754"/>
        <end position="764"/>
    </location>
</feature>
<protein>
    <recommendedName>
        <fullName evidence="9">FHA domain-containing protein</fullName>
    </recommendedName>
</protein>
<evidence type="ECO:0000256" key="7">
    <source>
        <dbReference type="ARBA" id="ARBA00044757"/>
    </source>
</evidence>
<feature type="region of interest" description="Disordered" evidence="8">
    <location>
        <begin position="643"/>
        <end position="881"/>
    </location>
</feature>
<dbReference type="Gene3D" id="3.40.50.10980">
    <property type="entry name" value="Nibrin, BRCT2 domain"/>
    <property type="match status" value="1"/>
</dbReference>
<organism evidence="10 11">
    <name type="scientific">Phyllosticta citriasiana</name>
    <dbReference type="NCBI Taxonomy" id="595635"/>
    <lineage>
        <taxon>Eukaryota</taxon>
        <taxon>Fungi</taxon>
        <taxon>Dikarya</taxon>
        <taxon>Ascomycota</taxon>
        <taxon>Pezizomycotina</taxon>
        <taxon>Dothideomycetes</taxon>
        <taxon>Dothideomycetes incertae sedis</taxon>
        <taxon>Botryosphaeriales</taxon>
        <taxon>Phyllostictaceae</taxon>
        <taxon>Phyllosticta</taxon>
    </lineage>
</organism>
<dbReference type="PANTHER" id="PTHR12162">
    <property type="entry name" value="NIBRIN-RELATED"/>
    <property type="match status" value="1"/>
</dbReference>
<dbReference type="SUPFAM" id="SSF49879">
    <property type="entry name" value="SMAD/FHA domain"/>
    <property type="match status" value="1"/>
</dbReference>
<comment type="caution">
    <text evidence="10">The sequence shown here is derived from an EMBL/GenBank/DDBJ whole genome shotgun (WGS) entry which is preliminary data.</text>
</comment>
<dbReference type="InterPro" id="IPR043014">
    <property type="entry name" value="Nibrin_BRCT2_sf"/>
</dbReference>
<keyword evidence="6" id="KW-0539">Nucleus</keyword>
<sequence>MWLLSNEGHFLGGKRIWLSPGTEHLFGRGKDHSGPNCYIYPEQKSFSRKHLTIQVKKSEAEAAGRPDRKSEVVLRDLGSKFGTELDGDKFTGSEKVIGARTQGKEVHVIKMGQCKDLWRLEWHPVNITLSSQKAKKKKSQQANSQDMQEHLERCDVKFTERFQPQHTTHVVASKRNTPKGLQALVSGKWIVTSAWLDALEQQVSRPEVAQGEEQQISALALDFDASWPNEADFIPDVGQEPIQRDAALFKPNPERESVFKGYTFVFTNDTQYSHLAPVIEQGSGKALSYDIDIDSTRSEDVVQYIKNVAGESGLGEFEDGSDGKGVVLVRPNDDDEKARICQTADIILGQRSIRQGDFLDAIVMNDATGLRKPLEESLGGTPFATPQEQQPRETPAPSAPPPSTEPPPETRVEQLPARRRGFRRAMTTSRFKGFDTFDPSESSGLPPPPEDGRFKTQVGDSIHDEPSPVESQMSAPSRHNSEAPAAKGRKRPYHGDTVVESTETRENMVDKILPASAAMKRKRMEQGLQTSYGEATLIPDEGHKSAKKPSARLPFDSRKKKKVEDINVQELTKERLQKEEQQRIEDEEALREGLQGMDIESIRNLAQVEEMEVKARKDRLDTGDQNVDSGRWKAEWNGRKNFKKFRKRRRGDTNEETPMRGRKVIVGLQEVTPKDNNMINDDWFGDRPDRDSLRRRGSQSTIQSSRNRLLASRDDDSDDDGTSFRRRAPRSNTGASQRSGPVNSISTRPRDDAEMQDVEPEEIAGEARNQRIASIAAQDQPRERVRSSFASDRSRNTSQRQTPDSGSQSQTIIGDSLRPSTAISTASSRGKRPAMGPPYGSREPSSKRSAVGSARTATLLAGGDDDGEDSGDELRFRRRRK</sequence>
<dbReference type="PROSITE" id="PS50006">
    <property type="entry name" value="FHA_DOMAIN"/>
    <property type="match status" value="1"/>
</dbReference>
<comment type="similarity">
    <text evidence="7">Belongs to the Nibrin family.</text>
</comment>
<keyword evidence="11" id="KW-1185">Reference proteome</keyword>
<dbReference type="Proteomes" id="UP001363622">
    <property type="component" value="Unassembled WGS sequence"/>
</dbReference>
<evidence type="ECO:0000256" key="2">
    <source>
        <dbReference type="ARBA" id="ARBA00004286"/>
    </source>
</evidence>
<evidence type="ECO:0000259" key="9">
    <source>
        <dbReference type="PROSITE" id="PS50006"/>
    </source>
</evidence>
<dbReference type="Pfam" id="PF16508">
    <property type="entry name" value="NIBRIN_BRCT_II"/>
    <property type="match status" value="1"/>
</dbReference>